<dbReference type="Gene3D" id="1.25.40.10">
    <property type="entry name" value="Tetratricopeptide repeat domain"/>
    <property type="match status" value="1"/>
</dbReference>
<keyword evidence="1" id="KW-0472">Membrane</keyword>
<keyword evidence="3" id="KW-1185">Reference proteome</keyword>
<proteinExistence type="predicted"/>
<keyword evidence="1" id="KW-1133">Transmembrane helix</keyword>
<dbReference type="Proteomes" id="UP000601223">
    <property type="component" value="Unassembled WGS sequence"/>
</dbReference>
<organism evidence="2 3">
    <name type="scientific">Catellatospora bangladeshensis</name>
    <dbReference type="NCBI Taxonomy" id="310355"/>
    <lineage>
        <taxon>Bacteria</taxon>
        <taxon>Bacillati</taxon>
        <taxon>Actinomycetota</taxon>
        <taxon>Actinomycetes</taxon>
        <taxon>Micromonosporales</taxon>
        <taxon>Micromonosporaceae</taxon>
        <taxon>Catellatospora</taxon>
    </lineage>
</organism>
<name>A0A8J3NI15_9ACTN</name>
<dbReference type="EMBL" id="BONF01000009">
    <property type="protein sequence ID" value="GIF80383.1"/>
    <property type="molecule type" value="Genomic_DNA"/>
</dbReference>
<comment type="caution">
    <text evidence="2">The sequence shown here is derived from an EMBL/GenBank/DDBJ whole genome shotgun (WGS) entry which is preliminary data.</text>
</comment>
<sequence length="327" mass="35429">MAVPADLDLSPLLVGVGLLVFGLYLNRNAIRERRLTRRLRRITRRADRLFAREDAVAATRLRQDTARLRRRTADAVLPSLAEALLWHADEHGTAGRMRSALAYAEEAAATADRYAERDPGAAVRPNLTLGRMLAVLDDDRAALPRLRQAHAYARLDPDRDPATDIQRVLVAANLSLVLRRAGAVDEAVQLARWAVTVDRGLDHRDLPAFTGAGTAYAHLALALALADAGQDGRAAAEESRQVWQTLIETGAFAEDETDGPAYARYALAYTLRPFDPAAAAAHARAAAVAAERLHARTPARYARLLTQAQALVRSLSAPAGTPPRSPS</sequence>
<dbReference type="InterPro" id="IPR011990">
    <property type="entry name" value="TPR-like_helical_dom_sf"/>
</dbReference>
<evidence type="ECO:0000313" key="3">
    <source>
        <dbReference type="Proteomes" id="UP000601223"/>
    </source>
</evidence>
<dbReference type="AlphaFoldDB" id="A0A8J3NI15"/>
<keyword evidence="1" id="KW-0812">Transmembrane</keyword>
<evidence type="ECO:0000256" key="1">
    <source>
        <dbReference type="SAM" id="Phobius"/>
    </source>
</evidence>
<evidence type="ECO:0008006" key="4">
    <source>
        <dbReference type="Google" id="ProtNLM"/>
    </source>
</evidence>
<accession>A0A8J3NI15</accession>
<feature type="transmembrane region" description="Helical" evidence="1">
    <location>
        <begin position="12"/>
        <end position="30"/>
    </location>
</feature>
<gene>
    <name evidence="2" type="ORF">Cba03nite_17320</name>
</gene>
<protein>
    <recommendedName>
        <fullName evidence="4">Tetratricopeptide repeat protein</fullName>
    </recommendedName>
</protein>
<reference evidence="2 3" key="1">
    <citation type="submission" date="2021-01" db="EMBL/GenBank/DDBJ databases">
        <title>Whole genome shotgun sequence of Catellatospora bangladeshensis NBRC 107357.</title>
        <authorList>
            <person name="Komaki H."/>
            <person name="Tamura T."/>
        </authorList>
    </citation>
    <scope>NUCLEOTIDE SEQUENCE [LARGE SCALE GENOMIC DNA]</scope>
    <source>
        <strain evidence="2 3">NBRC 107357</strain>
    </source>
</reference>
<evidence type="ECO:0000313" key="2">
    <source>
        <dbReference type="EMBL" id="GIF80383.1"/>
    </source>
</evidence>